<gene>
    <name evidence="1" type="ORF">NIES3804_42640</name>
</gene>
<accession>A0A6H9GYL9</accession>
<proteinExistence type="predicted"/>
<evidence type="ECO:0000313" key="1">
    <source>
        <dbReference type="EMBL" id="GCL52670.1"/>
    </source>
</evidence>
<dbReference type="AlphaFoldDB" id="A0A6H9GYL9"/>
<protein>
    <submittedName>
        <fullName evidence="1">Putative transposase</fullName>
    </submittedName>
</protein>
<dbReference type="EMBL" id="BJCI01000200">
    <property type="protein sequence ID" value="GCL52670.1"/>
    <property type="molecule type" value="Genomic_DNA"/>
</dbReference>
<dbReference type="Proteomes" id="UP000435041">
    <property type="component" value="Unassembled WGS sequence"/>
</dbReference>
<sequence length="38" mass="4373">MALATYSIVAWRLLWLTYQARLHGGSISFMQVSHYTCP</sequence>
<comment type="caution">
    <text evidence="1">The sequence shown here is derived from an EMBL/GenBank/DDBJ whole genome shotgun (WGS) entry which is preliminary data.</text>
</comment>
<name>A0A6H9GYL9_MICAE</name>
<reference evidence="1 2" key="1">
    <citation type="submission" date="2019-02" db="EMBL/GenBank/DDBJ databases">
        <title>Draft genome sequence of Arthrospira platensis NIES-3804.</title>
        <authorList>
            <person name="Yamaguchi H."/>
            <person name="Suzuki S."/>
            <person name="Kawachi M."/>
        </authorList>
    </citation>
    <scope>NUCLEOTIDE SEQUENCE [LARGE SCALE GENOMIC DNA]</scope>
    <source>
        <strain evidence="1 2">NIES-3804</strain>
    </source>
</reference>
<organism evidence="1 2">
    <name type="scientific">Microcystis aeruginosa NIES-3804</name>
    <dbReference type="NCBI Taxonomy" id="2517783"/>
    <lineage>
        <taxon>Bacteria</taxon>
        <taxon>Bacillati</taxon>
        <taxon>Cyanobacteriota</taxon>
        <taxon>Cyanophyceae</taxon>
        <taxon>Oscillatoriophycideae</taxon>
        <taxon>Chroococcales</taxon>
        <taxon>Microcystaceae</taxon>
        <taxon>Microcystis</taxon>
    </lineage>
</organism>
<evidence type="ECO:0000313" key="2">
    <source>
        <dbReference type="Proteomes" id="UP000435041"/>
    </source>
</evidence>